<evidence type="ECO:0000313" key="3">
    <source>
        <dbReference type="Proteomes" id="UP001630127"/>
    </source>
</evidence>
<proteinExistence type="predicted"/>
<dbReference type="Proteomes" id="UP001630127">
    <property type="component" value="Unassembled WGS sequence"/>
</dbReference>
<accession>A0ABD2YWB4</accession>
<evidence type="ECO:0000313" key="2">
    <source>
        <dbReference type="EMBL" id="KAL3509838.1"/>
    </source>
</evidence>
<comment type="caution">
    <text evidence="2">The sequence shown here is derived from an EMBL/GenBank/DDBJ whole genome shotgun (WGS) entry which is preliminary data.</text>
</comment>
<dbReference type="AlphaFoldDB" id="A0ABD2YWB4"/>
<name>A0ABD2YWB4_9GENT</name>
<reference evidence="2 3" key="1">
    <citation type="submission" date="2024-11" db="EMBL/GenBank/DDBJ databases">
        <title>A near-complete genome assembly of Cinchona calisaya.</title>
        <authorList>
            <person name="Lian D.C."/>
            <person name="Zhao X.W."/>
            <person name="Wei L."/>
        </authorList>
    </citation>
    <scope>NUCLEOTIDE SEQUENCE [LARGE SCALE GENOMIC DNA]</scope>
    <source>
        <tissue evidence="2">Nenye</tissue>
    </source>
</reference>
<sequence>MSVTAKAIGDNLALFQFQKKVDKMRVLAGAPWAFDDTLVLVSKYEGDVQPSRINLEWVIRNTNDRLVYGNGVFRGKEDDRNNNESNPEVRNSNKDQKELSIQLIVEEFQTVDKVGSGSNSKSSTTIGLLLVLEIKEENTIGRPCVKELDTGKEFEVILDSSSPIVDVVSDHAKDFEHSQEMELDA</sequence>
<evidence type="ECO:0008006" key="4">
    <source>
        <dbReference type="Google" id="ProtNLM"/>
    </source>
</evidence>
<dbReference type="EMBL" id="JBJUIK010000012">
    <property type="protein sequence ID" value="KAL3509838.1"/>
    <property type="molecule type" value="Genomic_DNA"/>
</dbReference>
<evidence type="ECO:0000256" key="1">
    <source>
        <dbReference type="SAM" id="MobiDB-lite"/>
    </source>
</evidence>
<feature type="region of interest" description="Disordered" evidence="1">
    <location>
        <begin position="71"/>
        <end position="95"/>
    </location>
</feature>
<keyword evidence="3" id="KW-1185">Reference proteome</keyword>
<organism evidence="2 3">
    <name type="scientific">Cinchona calisaya</name>
    <dbReference type="NCBI Taxonomy" id="153742"/>
    <lineage>
        <taxon>Eukaryota</taxon>
        <taxon>Viridiplantae</taxon>
        <taxon>Streptophyta</taxon>
        <taxon>Embryophyta</taxon>
        <taxon>Tracheophyta</taxon>
        <taxon>Spermatophyta</taxon>
        <taxon>Magnoliopsida</taxon>
        <taxon>eudicotyledons</taxon>
        <taxon>Gunneridae</taxon>
        <taxon>Pentapetalae</taxon>
        <taxon>asterids</taxon>
        <taxon>lamiids</taxon>
        <taxon>Gentianales</taxon>
        <taxon>Rubiaceae</taxon>
        <taxon>Cinchonoideae</taxon>
        <taxon>Cinchoneae</taxon>
        <taxon>Cinchona</taxon>
    </lineage>
</organism>
<gene>
    <name evidence="2" type="ORF">ACH5RR_029239</name>
</gene>
<protein>
    <recommendedName>
        <fullName evidence="4">DUF4283 domain-containing protein</fullName>
    </recommendedName>
</protein>